<dbReference type="InterPro" id="IPR039361">
    <property type="entry name" value="Cyclin"/>
</dbReference>
<keyword evidence="5" id="KW-1185">Reference proteome</keyword>
<evidence type="ECO:0000313" key="5">
    <source>
        <dbReference type="Proteomes" id="UP000193648"/>
    </source>
</evidence>
<dbReference type="STRING" id="64571.A0A1Y2GH07"/>
<name>A0A1Y2GH07_9FUNG</name>
<dbReference type="RefSeq" id="XP_021879389.1">
    <property type="nucleotide sequence ID" value="XM_022020923.1"/>
</dbReference>
<comment type="caution">
    <text evidence="4">The sequence shown here is derived from an EMBL/GenBank/DDBJ whole genome shotgun (WGS) entry which is preliminary data.</text>
</comment>
<evidence type="ECO:0000313" key="4">
    <source>
        <dbReference type="EMBL" id="ORZ10668.1"/>
    </source>
</evidence>
<evidence type="ECO:0000259" key="3">
    <source>
        <dbReference type="Pfam" id="PF02984"/>
    </source>
</evidence>
<evidence type="ECO:0000256" key="1">
    <source>
        <dbReference type="ARBA" id="ARBA00023127"/>
    </source>
</evidence>
<dbReference type="GeneID" id="33562767"/>
<feature type="domain" description="Cyclin C-terminal" evidence="3">
    <location>
        <begin position="154"/>
        <end position="218"/>
    </location>
</feature>
<dbReference type="InterPro" id="IPR036915">
    <property type="entry name" value="Cyclin-like_sf"/>
</dbReference>
<dbReference type="GO" id="GO:0044772">
    <property type="term" value="P:mitotic cell cycle phase transition"/>
    <property type="evidence" value="ECO:0007669"/>
    <property type="project" value="InterPro"/>
</dbReference>
<proteinExistence type="predicted"/>
<reference evidence="4 5" key="1">
    <citation type="submission" date="2016-07" db="EMBL/GenBank/DDBJ databases">
        <title>Pervasive Adenine N6-methylation of Active Genes in Fungi.</title>
        <authorList>
            <consortium name="DOE Joint Genome Institute"/>
            <person name="Mondo S.J."/>
            <person name="Dannebaum R.O."/>
            <person name="Kuo R.C."/>
            <person name="Labutti K."/>
            <person name="Haridas S."/>
            <person name="Kuo A."/>
            <person name="Salamov A."/>
            <person name="Ahrendt S.R."/>
            <person name="Lipzen A."/>
            <person name="Sullivan W."/>
            <person name="Andreopoulos W.B."/>
            <person name="Clum A."/>
            <person name="Lindquist E."/>
            <person name="Daum C."/>
            <person name="Ramamoorthy G.K."/>
            <person name="Gryganskyi A."/>
            <person name="Culley D."/>
            <person name="Magnuson J.K."/>
            <person name="James T.Y."/>
            <person name="O'Malley M.A."/>
            <person name="Stajich J.E."/>
            <person name="Spatafora J.W."/>
            <person name="Visel A."/>
            <person name="Grigoriev I.V."/>
        </authorList>
    </citation>
    <scope>NUCLEOTIDE SEQUENCE [LARGE SCALE GENOMIC DNA]</scope>
    <source>
        <strain evidence="4 5">NRRL 3116</strain>
    </source>
</reference>
<feature type="domain" description="Cyclin N-terminal" evidence="2">
    <location>
        <begin position="18"/>
        <end position="151"/>
    </location>
</feature>
<dbReference type="OrthoDB" id="5590282at2759"/>
<protein>
    <submittedName>
        <fullName evidence="4">Cyclin-like protein</fullName>
    </submittedName>
</protein>
<dbReference type="InterPro" id="IPR004367">
    <property type="entry name" value="Cyclin_C-dom"/>
</dbReference>
<dbReference type="Proteomes" id="UP000193648">
    <property type="component" value="Unassembled WGS sequence"/>
</dbReference>
<dbReference type="Pfam" id="PF02984">
    <property type="entry name" value="Cyclin_C"/>
    <property type="match status" value="1"/>
</dbReference>
<dbReference type="InterPro" id="IPR006671">
    <property type="entry name" value="Cyclin_N"/>
</dbReference>
<dbReference type="InParanoid" id="A0A1Y2GH07"/>
<dbReference type="PANTHER" id="PTHR10177">
    <property type="entry name" value="CYCLINS"/>
    <property type="match status" value="1"/>
</dbReference>
<accession>A0A1Y2GH07</accession>
<dbReference type="PIRSF" id="PIRSF001771">
    <property type="entry name" value="Cyclin_A_B_D_E"/>
    <property type="match status" value="1"/>
</dbReference>
<keyword evidence="1" id="KW-0195">Cyclin</keyword>
<dbReference type="Gene3D" id="1.10.472.10">
    <property type="entry name" value="Cyclin-like"/>
    <property type="match status" value="2"/>
</dbReference>
<sequence>MDRDPSHDQTLMMEYEDEIFSHCREMETTLQPDIGYLERMPESAWAHRMHCIEIMTETRMKMRILPEPLFLGVNLFDRVLNKISRKFHDNKMVLVITSFVCLLIAAKFEQRVGCMRLREYTRLMGQFGYQVEVTDFQLYEREILRLLDYRVGWPGPLPFLRRCLRGDGDNDDIIYVRSITRFILELVLLDPRFLIYKPSLQAAAAVYISRWMMGRTEWVR</sequence>
<dbReference type="EMBL" id="MCFF01000030">
    <property type="protein sequence ID" value="ORZ10668.1"/>
    <property type="molecule type" value="Genomic_DNA"/>
</dbReference>
<dbReference type="Pfam" id="PF00134">
    <property type="entry name" value="Cyclin_N"/>
    <property type="match status" value="1"/>
</dbReference>
<dbReference type="SUPFAM" id="SSF47954">
    <property type="entry name" value="Cyclin-like"/>
    <property type="match status" value="2"/>
</dbReference>
<gene>
    <name evidence="4" type="ORF">BCR41DRAFT_308622</name>
</gene>
<dbReference type="AlphaFoldDB" id="A0A1Y2GH07"/>
<evidence type="ECO:0000259" key="2">
    <source>
        <dbReference type="Pfam" id="PF00134"/>
    </source>
</evidence>
<organism evidence="4 5">
    <name type="scientific">Lobosporangium transversale</name>
    <dbReference type="NCBI Taxonomy" id="64571"/>
    <lineage>
        <taxon>Eukaryota</taxon>
        <taxon>Fungi</taxon>
        <taxon>Fungi incertae sedis</taxon>
        <taxon>Mucoromycota</taxon>
        <taxon>Mortierellomycotina</taxon>
        <taxon>Mortierellomycetes</taxon>
        <taxon>Mortierellales</taxon>
        <taxon>Mortierellaceae</taxon>
        <taxon>Lobosporangium</taxon>
    </lineage>
</organism>
<dbReference type="InterPro" id="IPR046965">
    <property type="entry name" value="Cyclin_A/B-like"/>
</dbReference>
<dbReference type="GO" id="GO:0016538">
    <property type="term" value="F:cyclin-dependent protein serine/threonine kinase regulator activity"/>
    <property type="evidence" value="ECO:0007669"/>
    <property type="project" value="InterPro"/>
</dbReference>